<dbReference type="Pfam" id="PF12937">
    <property type="entry name" value="F-box-like"/>
    <property type="match status" value="1"/>
</dbReference>
<dbReference type="Proteomes" id="UP000886523">
    <property type="component" value="Unassembled WGS sequence"/>
</dbReference>
<dbReference type="InterPro" id="IPR001810">
    <property type="entry name" value="F-box_dom"/>
</dbReference>
<dbReference type="Gene3D" id="1.20.1280.50">
    <property type="match status" value="1"/>
</dbReference>
<evidence type="ECO:0000259" key="2">
    <source>
        <dbReference type="SMART" id="SM00256"/>
    </source>
</evidence>
<name>A0A9P6E0X8_9AGAM</name>
<dbReference type="OrthoDB" id="2882671at2759"/>
<dbReference type="EMBL" id="MU128909">
    <property type="protein sequence ID" value="KAF9521182.1"/>
    <property type="molecule type" value="Genomic_DNA"/>
</dbReference>
<dbReference type="InterPro" id="IPR036047">
    <property type="entry name" value="F-box-like_dom_sf"/>
</dbReference>
<dbReference type="SUPFAM" id="SSF52047">
    <property type="entry name" value="RNI-like"/>
    <property type="match status" value="1"/>
</dbReference>
<feature type="domain" description="F-box" evidence="2">
    <location>
        <begin position="137"/>
        <end position="178"/>
    </location>
</feature>
<feature type="compositionally biased region" description="Basic residues" evidence="1">
    <location>
        <begin position="541"/>
        <end position="552"/>
    </location>
</feature>
<dbReference type="SMART" id="SM00256">
    <property type="entry name" value="FBOX"/>
    <property type="match status" value="1"/>
</dbReference>
<feature type="compositionally biased region" description="Basic residues" evidence="1">
    <location>
        <begin position="521"/>
        <end position="530"/>
    </location>
</feature>
<keyword evidence="4" id="KW-1185">Reference proteome</keyword>
<evidence type="ECO:0000256" key="1">
    <source>
        <dbReference type="SAM" id="MobiDB-lite"/>
    </source>
</evidence>
<dbReference type="InterPro" id="IPR032675">
    <property type="entry name" value="LRR_dom_sf"/>
</dbReference>
<dbReference type="SUPFAM" id="SSF81383">
    <property type="entry name" value="F-box domain"/>
    <property type="match status" value="1"/>
</dbReference>
<dbReference type="Gene3D" id="3.80.10.10">
    <property type="entry name" value="Ribonuclease Inhibitor"/>
    <property type="match status" value="1"/>
</dbReference>
<reference evidence="3" key="1">
    <citation type="journal article" date="2020" name="Nat. Commun.">
        <title>Large-scale genome sequencing of mycorrhizal fungi provides insights into the early evolution of symbiotic traits.</title>
        <authorList>
            <person name="Miyauchi S."/>
            <person name="Kiss E."/>
            <person name="Kuo A."/>
            <person name="Drula E."/>
            <person name="Kohler A."/>
            <person name="Sanchez-Garcia M."/>
            <person name="Morin E."/>
            <person name="Andreopoulos B."/>
            <person name="Barry K.W."/>
            <person name="Bonito G."/>
            <person name="Buee M."/>
            <person name="Carver A."/>
            <person name="Chen C."/>
            <person name="Cichocki N."/>
            <person name="Clum A."/>
            <person name="Culley D."/>
            <person name="Crous P.W."/>
            <person name="Fauchery L."/>
            <person name="Girlanda M."/>
            <person name="Hayes R.D."/>
            <person name="Keri Z."/>
            <person name="LaButti K."/>
            <person name="Lipzen A."/>
            <person name="Lombard V."/>
            <person name="Magnuson J."/>
            <person name="Maillard F."/>
            <person name="Murat C."/>
            <person name="Nolan M."/>
            <person name="Ohm R.A."/>
            <person name="Pangilinan J."/>
            <person name="Pereira M.F."/>
            <person name="Perotto S."/>
            <person name="Peter M."/>
            <person name="Pfister S."/>
            <person name="Riley R."/>
            <person name="Sitrit Y."/>
            <person name="Stielow J.B."/>
            <person name="Szollosi G."/>
            <person name="Zifcakova L."/>
            <person name="Stursova M."/>
            <person name="Spatafora J.W."/>
            <person name="Tedersoo L."/>
            <person name="Vaario L.M."/>
            <person name="Yamada A."/>
            <person name="Yan M."/>
            <person name="Wang P."/>
            <person name="Xu J."/>
            <person name="Bruns T."/>
            <person name="Baldrian P."/>
            <person name="Vilgalys R."/>
            <person name="Dunand C."/>
            <person name="Henrissat B."/>
            <person name="Grigoriev I.V."/>
            <person name="Hibbett D."/>
            <person name="Nagy L.G."/>
            <person name="Martin F.M."/>
        </authorList>
    </citation>
    <scope>NUCLEOTIDE SEQUENCE</scope>
    <source>
        <strain evidence="3">UP504</strain>
    </source>
</reference>
<feature type="region of interest" description="Disordered" evidence="1">
    <location>
        <begin position="510"/>
        <end position="552"/>
    </location>
</feature>
<gene>
    <name evidence="3" type="ORF">BS47DRAFT_1335294</name>
</gene>
<dbReference type="PANTHER" id="PTHR38926">
    <property type="entry name" value="F-BOX DOMAIN CONTAINING PROTEIN, EXPRESSED"/>
    <property type="match status" value="1"/>
</dbReference>
<sequence length="597" mass="67782">MGTVHVTDSPLLFSTLADSLLYFPRLLSIPPPLSDPFPTYPASSAQPPPPGMDVWDNMEHAVLALSDALRVDRIVLPHINGIKEQKSLRRGLSIRLATLEADERRLLDLEAQLRTVRNSVRHNRACVQMSLTPVGLLPTEILCAIFESLDSWRDIRTGSQVCRHWRYCCLAHSSLWLHPDWDSFSPDALEEWLARSGSNSIDIALHCKRRSLRDLDVSDPFMWVLKDNMPRARSFAFDFDPQSYSVTPDSTLDTARTAVESLLYTKHKNSSLQTLSLICRSNQHLIRLKTTDSALKLPALRSLHLQGVSLHNLHHITPQLEHLCLHVAPYPTRHVIVALQMCPNLKSLTLVGRAVLLPSIEVPMIYLPRLQSLTLEEMDTALSCIFISRVHVPNLRELTVTSTEGPNNTFQVLTQMGRRLDSLESLRVNGRCQDLITTLEEMTSFSHGSSFLPELRSLAITLGKTNVWASELEPGGFELALKNFVKARALGQIPTLSAVVLDDGDDEMLSGDEDYDDYSHRRQPQHHHSPQSRSYQQAYSRQRRRPPQQRHRAREPVVFNRLLVFQCSSEFAVWLRKRVRVLEVQDLAVFYPRPIPS</sequence>
<organism evidence="3 4">
    <name type="scientific">Hydnum rufescens UP504</name>
    <dbReference type="NCBI Taxonomy" id="1448309"/>
    <lineage>
        <taxon>Eukaryota</taxon>
        <taxon>Fungi</taxon>
        <taxon>Dikarya</taxon>
        <taxon>Basidiomycota</taxon>
        <taxon>Agaricomycotina</taxon>
        <taxon>Agaricomycetes</taxon>
        <taxon>Cantharellales</taxon>
        <taxon>Hydnaceae</taxon>
        <taxon>Hydnum</taxon>
    </lineage>
</organism>
<comment type="caution">
    <text evidence="3">The sequence shown here is derived from an EMBL/GenBank/DDBJ whole genome shotgun (WGS) entry which is preliminary data.</text>
</comment>
<dbReference type="PANTHER" id="PTHR38926:SF72">
    <property type="entry name" value="IM:7136021-RELATED"/>
    <property type="match status" value="1"/>
</dbReference>
<evidence type="ECO:0000313" key="4">
    <source>
        <dbReference type="Proteomes" id="UP000886523"/>
    </source>
</evidence>
<dbReference type="AlphaFoldDB" id="A0A9P6E0X8"/>
<proteinExistence type="predicted"/>
<evidence type="ECO:0000313" key="3">
    <source>
        <dbReference type="EMBL" id="KAF9521182.1"/>
    </source>
</evidence>
<accession>A0A9P6E0X8</accession>
<protein>
    <recommendedName>
        <fullName evidence="2">F-box domain-containing protein</fullName>
    </recommendedName>
</protein>
<feature type="compositionally biased region" description="Low complexity" evidence="1">
    <location>
        <begin position="531"/>
        <end position="540"/>
    </location>
</feature>